<dbReference type="PANTHER" id="PTHR30006:SF2">
    <property type="entry name" value="ABC TRANSPORTER SUBSTRATE-BINDING PROTEIN"/>
    <property type="match status" value="1"/>
</dbReference>
<dbReference type="EMBL" id="JAEMHM010000003">
    <property type="protein sequence ID" value="MBJ6723795.1"/>
    <property type="molecule type" value="Genomic_DNA"/>
</dbReference>
<keyword evidence="1" id="KW-0732">Signal</keyword>
<dbReference type="Gene3D" id="3.40.190.10">
    <property type="entry name" value="Periplasmic binding protein-like II"/>
    <property type="match status" value="2"/>
</dbReference>
<organism evidence="2 3">
    <name type="scientific">Geomesophilobacter sediminis</name>
    <dbReference type="NCBI Taxonomy" id="2798584"/>
    <lineage>
        <taxon>Bacteria</taxon>
        <taxon>Pseudomonadati</taxon>
        <taxon>Thermodesulfobacteriota</taxon>
        <taxon>Desulfuromonadia</taxon>
        <taxon>Geobacterales</taxon>
        <taxon>Geobacteraceae</taxon>
        <taxon>Geomesophilobacter</taxon>
    </lineage>
</organism>
<reference evidence="2" key="1">
    <citation type="submission" date="2020-12" db="EMBL/GenBank/DDBJ databases">
        <title>Geomonas sp. Red875, isolated from river sediment.</title>
        <authorList>
            <person name="Xu Z."/>
            <person name="Zhang Z."/>
            <person name="Masuda Y."/>
            <person name="Itoh H."/>
            <person name="Senoo K."/>
        </authorList>
    </citation>
    <scope>NUCLEOTIDE SEQUENCE</scope>
    <source>
        <strain evidence="2">Red875</strain>
    </source>
</reference>
<evidence type="ECO:0000256" key="1">
    <source>
        <dbReference type="ARBA" id="ARBA00022729"/>
    </source>
</evidence>
<keyword evidence="3" id="KW-1185">Reference proteome</keyword>
<dbReference type="RefSeq" id="WP_199382644.1">
    <property type="nucleotide sequence ID" value="NZ_JAEMHM010000003.1"/>
</dbReference>
<sequence>MTATLDKTAEFPLHLSIAEFLARFPGAVPALTDQGCQAILEPENLKVYGPIVKLGTLLRSRQIDPRAFLNLVGPQETSGDTVADTGGGNLNLFALLPCPLKVPLEEAFLGFVERLPEAERARLSFCIEGNANNQLDYADYADHFEHLDEMPDIVITPGFNSFFHRWFVERFINTGQFQCVNAATGDRHLQALGVIDPDGHYTMLATNLLVLVVNEARLGDRPVPSCWLDLLRPEYAGSLAIRGNRDGSFCETLLLTIYKEFGAAGLERLGHNVRYGWHPSQMVKAALSGGDNAPAVSVMPLFFAKTLMGRKGVSVVWPEDGALVSPVTMLVKAEKREALRTVIDFLSGPEVARICSGAFFPALHPDIDNALPEHASFKWIGWDFVKNNDLKALIAHSNEIFERAFSGAAA</sequence>
<dbReference type="AlphaFoldDB" id="A0A8J7JH33"/>
<accession>A0A8J7JH33</accession>
<dbReference type="Proteomes" id="UP000636888">
    <property type="component" value="Unassembled WGS sequence"/>
</dbReference>
<dbReference type="Pfam" id="PF13343">
    <property type="entry name" value="SBP_bac_6"/>
    <property type="match status" value="1"/>
</dbReference>
<dbReference type="PANTHER" id="PTHR30006">
    <property type="entry name" value="THIAMINE-BINDING PERIPLASMIC PROTEIN-RELATED"/>
    <property type="match status" value="1"/>
</dbReference>
<dbReference type="SUPFAM" id="SSF53850">
    <property type="entry name" value="Periplasmic binding protein-like II"/>
    <property type="match status" value="1"/>
</dbReference>
<protein>
    <submittedName>
        <fullName evidence="2">ABC transporter substrate-binding protein</fullName>
    </submittedName>
</protein>
<gene>
    <name evidence="2" type="ORF">JFN93_03655</name>
</gene>
<evidence type="ECO:0000313" key="3">
    <source>
        <dbReference type="Proteomes" id="UP000636888"/>
    </source>
</evidence>
<proteinExistence type="predicted"/>
<name>A0A8J7JH33_9BACT</name>
<evidence type="ECO:0000313" key="2">
    <source>
        <dbReference type="EMBL" id="MBJ6723795.1"/>
    </source>
</evidence>
<comment type="caution">
    <text evidence="2">The sequence shown here is derived from an EMBL/GenBank/DDBJ whole genome shotgun (WGS) entry which is preliminary data.</text>
</comment>